<evidence type="ECO:0000313" key="7">
    <source>
        <dbReference type="Proteomes" id="UP000295727"/>
    </source>
</evidence>
<dbReference type="EMBL" id="CP038149">
    <property type="protein sequence ID" value="QBQ99069.1"/>
    <property type="molecule type" value="Genomic_DNA"/>
</dbReference>
<dbReference type="FunFam" id="1.10.10.10:FF:000001">
    <property type="entry name" value="LysR family transcriptional regulator"/>
    <property type="match status" value="1"/>
</dbReference>
<dbReference type="RefSeq" id="WP_134751455.1">
    <property type="nucleotide sequence ID" value="NZ_CP038149.1"/>
</dbReference>
<dbReference type="KEGG" id="ppai:E1956_17700"/>
<protein>
    <submittedName>
        <fullName evidence="6">LysR family transcriptional regulator</fullName>
    </submittedName>
</protein>
<dbReference type="InterPro" id="IPR005119">
    <property type="entry name" value="LysR_subst-bd"/>
</dbReference>
<dbReference type="InterPro" id="IPR058163">
    <property type="entry name" value="LysR-type_TF_proteobact-type"/>
</dbReference>
<dbReference type="PROSITE" id="PS50931">
    <property type="entry name" value="HTH_LYSR"/>
    <property type="match status" value="1"/>
</dbReference>
<reference evidence="6 7" key="1">
    <citation type="submission" date="2019-03" db="EMBL/GenBank/DDBJ databases">
        <title>Paraburkholderia sp. 7MH5, isolated from subtropical forest soil.</title>
        <authorList>
            <person name="Gao Z.-H."/>
            <person name="Qiu L.-H."/>
        </authorList>
    </citation>
    <scope>NUCLEOTIDE SEQUENCE [LARGE SCALE GENOMIC DNA]</scope>
    <source>
        <strain evidence="6 7">7MH5</strain>
    </source>
</reference>
<dbReference type="SUPFAM" id="SSF46785">
    <property type="entry name" value="Winged helix' DNA-binding domain"/>
    <property type="match status" value="1"/>
</dbReference>
<dbReference type="GO" id="GO:0006351">
    <property type="term" value="P:DNA-templated transcription"/>
    <property type="evidence" value="ECO:0007669"/>
    <property type="project" value="TreeGrafter"/>
</dbReference>
<dbReference type="Pfam" id="PF03466">
    <property type="entry name" value="LysR_substrate"/>
    <property type="match status" value="1"/>
</dbReference>
<gene>
    <name evidence="6" type="ORF">E1956_17700</name>
</gene>
<evidence type="ECO:0000259" key="5">
    <source>
        <dbReference type="PROSITE" id="PS50931"/>
    </source>
</evidence>
<proteinExistence type="inferred from homology"/>
<keyword evidence="2" id="KW-0805">Transcription regulation</keyword>
<dbReference type="InterPro" id="IPR000847">
    <property type="entry name" value="LysR_HTH_N"/>
</dbReference>
<dbReference type="GO" id="GO:0043565">
    <property type="term" value="F:sequence-specific DNA binding"/>
    <property type="evidence" value="ECO:0007669"/>
    <property type="project" value="TreeGrafter"/>
</dbReference>
<feature type="domain" description="HTH lysR-type" evidence="5">
    <location>
        <begin position="1"/>
        <end position="59"/>
    </location>
</feature>
<evidence type="ECO:0000313" key="6">
    <source>
        <dbReference type="EMBL" id="QBQ99069.1"/>
    </source>
</evidence>
<evidence type="ECO:0000256" key="2">
    <source>
        <dbReference type="ARBA" id="ARBA00023015"/>
    </source>
</evidence>
<dbReference type="Pfam" id="PF00126">
    <property type="entry name" value="HTH_1"/>
    <property type="match status" value="1"/>
</dbReference>
<dbReference type="InterPro" id="IPR036390">
    <property type="entry name" value="WH_DNA-bd_sf"/>
</dbReference>
<dbReference type="PANTHER" id="PTHR30537:SF5">
    <property type="entry name" value="HTH-TYPE TRANSCRIPTIONAL ACTIVATOR TTDR-RELATED"/>
    <property type="match status" value="1"/>
</dbReference>
<dbReference type="GO" id="GO:0003700">
    <property type="term" value="F:DNA-binding transcription factor activity"/>
    <property type="evidence" value="ECO:0007669"/>
    <property type="project" value="InterPro"/>
</dbReference>
<dbReference type="InterPro" id="IPR036388">
    <property type="entry name" value="WH-like_DNA-bd_sf"/>
</dbReference>
<name>A0A4P7CXP0_9BURK</name>
<dbReference type="OrthoDB" id="9026421at2"/>
<keyword evidence="7" id="KW-1185">Reference proteome</keyword>
<dbReference type="AlphaFoldDB" id="A0A4P7CXP0"/>
<evidence type="ECO:0000256" key="3">
    <source>
        <dbReference type="ARBA" id="ARBA00023125"/>
    </source>
</evidence>
<dbReference type="Proteomes" id="UP000295727">
    <property type="component" value="Chromosome 2"/>
</dbReference>
<evidence type="ECO:0000256" key="4">
    <source>
        <dbReference type="ARBA" id="ARBA00023163"/>
    </source>
</evidence>
<dbReference type="CDD" id="cd08422">
    <property type="entry name" value="PBP2_CrgA_like"/>
    <property type="match status" value="1"/>
</dbReference>
<sequence>MDRLTSMQAFVATADAGSFSEAARRLAMSPSMVTKHVEALEHRLGVRLLHRSTRRLVLTEAGSDYRDRCRYLLAEVDEIEAGISTERLEPRGLLRVNVPVSFGVRHIAPLLPNYAQRYPTVTVELGLNNRFVDLIEEGWDVAVRFGPMVNPAMIARRLSTSRMAVCAAPEYLAVHGTPRTVADLAQHNCLRYAPAGISTAMPWQFQGPYGPAALEVRGNLLASDPSVIRTAGLGGQGILFEPTFLVGEDIAEGRLVEITLDQKPLSVPIHAVWSPGRRLSSKVRSFVDLLAEHMHPVPPWDRGLPPSTSEDAASR</sequence>
<dbReference type="FunFam" id="3.40.190.290:FF:000001">
    <property type="entry name" value="Transcriptional regulator, LysR family"/>
    <property type="match status" value="1"/>
</dbReference>
<evidence type="ECO:0000256" key="1">
    <source>
        <dbReference type="ARBA" id="ARBA00009437"/>
    </source>
</evidence>
<comment type="similarity">
    <text evidence="1">Belongs to the LysR transcriptional regulatory family.</text>
</comment>
<organism evidence="6 7">
    <name type="scientific">Paraburkholderia pallida</name>
    <dbReference type="NCBI Taxonomy" id="2547399"/>
    <lineage>
        <taxon>Bacteria</taxon>
        <taxon>Pseudomonadati</taxon>
        <taxon>Pseudomonadota</taxon>
        <taxon>Betaproteobacteria</taxon>
        <taxon>Burkholderiales</taxon>
        <taxon>Burkholderiaceae</taxon>
        <taxon>Paraburkholderia</taxon>
    </lineage>
</organism>
<accession>A0A4P7CXP0</accession>
<dbReference type="Gene3D" id="1.10.10.10">
    <property type="entry name" value="Winged helix-like DNA-binding domain superfamily/Winged helix DNA-binding domain"/>
    <property type="match status" value="1"/>
</dbReference>
<keyword evidence="3" id="KW-0238">DNA-binding</keyword>
<dbReference type="PANTHER" id="PTHR30537">
    <property type="entry name" value="HTH-TYPE TRANSCRIPTIONAL REGULATOR"/>
    <property type="match status" value="1"/>
</dbReference>
<keyword evidence="4" id="KW-0804">Transcription</keyword>
<dbReference type="SUPFAM" id="SSF53850">
    <property type="entry name" value="Periplasmic binding protein-like II"/>
    <property type="match status" value="1"/>
</dbReference>
<dbReference type="Gene3D" id="3.40.190.290">
    <property type="match status" value="1"/>
</dbReference>